<gene>
    <name evidence="6" type="ORF">GCM10009544_57970</name>
</gene>
<dbReference type="EMBL" id="BAAAHB010000110">
    <property type="protein sequence ID" value="GAA0489274.1"/>
    <property type="molecule type" value="Genomic_DNA"/>
</dbReference>
<dbReference type="CDD" id="cd05466">
    <property type="entry name" value="PBP2_LTTR_substrate"/>
    <property type="match status" value="1"/>
</dbReference>
<keyword evidence="3" id="KW-0238">DNA-binding</keyword>
<evidence type="ECO:0000259" key="5">
    <source>
        <dbReference type="PROSITE" id="PS50931"/>
    </source>
</evidence>
<keyword evidence="7" id="KW-1185">Reference proteome</keyword>
<evidence type="ECO:0000256" key="4">
    <source>
        <dbReference type="ARBA" id="ARBA00023163"/>
    </source>
</evidence>
<dbReference type="SUPFAM" id="SSF46785">
    <property type="entry name" value="Winged helix' DNA-binding domain"/>
    <property type="match status" value="1"/>
</dbReference>
<reference evidence="6 7" key="1">
    <citation type="journal article" date="2019" name="Int. J. Syst. Evol. Microbiol.">
        <title>The Global Catalogue of Microorganisms (GCM) 10K type strain sequencing project: providing services to taxonomists for standard genome sequencing and annotation.</title>
        <authorList>
            <consortium name="The Broad Institute Genomics Platform"/>
            <consortium name="The Broad Institute Genome Sequencing Center for Infectious Disease"/>
            <person name="Wu L."/>
            <person name="Ma J."/>
        </authorList>
    </citation>
    <scope>NUCLEOTIDE SEQUENCE [LARGE SCALE GENOMIC DNA]</scope>
    <source>
        <strain evidence="6 7">JCM 10649</strain>
    </source>
</reference>
<dbReference type="Gene3D" id="3.40.190.290">
    <property type="match status" value="1"/>
</dbReference>
<feature type="domain" description="HTH lysR-type" evidence="5">
    <location>
        <begin position="6"/>
        <end position="63"/>
    </location>
</feature>
<dbReference type="InterPro" id="IPR050950">
    <property type="entry name" value="HTH-type_LysR_regulators"/>
</dbReference>
<comment type="caution">
    <text evidence="6">The sequence shown here is derived from an EMBL/GenBank/DDBJ whole genome shotgun (WGS) entry which is preliminary data.</text>
</comment>
<comment type="similarity">
    <text evidence="1">Belongs to the LysR transcriptional regulatory family.</text>
</comment>
<dbReference type="Pfam" id="PF03466">
    <property type="entry name" value="LysR_substrate"/>
    <property type="match status" value="1"/>
</dbReference>
<dbReference type="InterPro" id="IPR000847">
    <property type="entry name" value="LysR_HTH_N"/>
</dbReference>
<dbReference type="InterPro" id="IPR036390">
    <property type="entry name" value="WH_DNA-bd_sf"/>
</dbReference>
<dbReference type="PRINTS" id="PR00039">
    <property type="entry name" value="HTHLYSR"/>
</dbReference>
<dbReference type="SUPFAM" id="SSF53850">
    <property type="entry name" value="Periplasmic binding protein-like II"/>
    <property type="match status" value="1"/>
</dbReference>
<evidence type="ECO:0000313" key="7">
    <source>
        <dbReference type="Proteomes" id="UP001499895"/>
    </source>
</evidence>
<keyword evidence="4" id="KW-0804">Transcription</keyword>
<evidence type="ECO:0000256" key="1">
    <source>
        <dbReference type="ARBA" id="ARBA00009437"/>
    </source>
</evidence>
<dbReference type="PANTHER" id="PTHR30419">
    <property type="entry name" value="HTH-TYPE TRANSCRIPTIONAL REGULATOR YBHD"/>
    <property type="match status" value="1"/>
</dbReference>
<name>A0ABN1B3P4_9ACTN</name>
<keyword evidence="2" id="KW-0805">Transcription regulation</keyword>
<sequence length="304" mass="32342">MYRERVTLDDLKVFVLVCEARNLSAVAREMNCSQSAVSQHVRRLEKEIGLTLMERQPRGVAPTGAGRILQRAASDGLTALGEGLRLLEELRTGHGGGVVIATGATTIRNFMGAAIKEFCAAFPEVGLEFHTERSSHRCIDVLRSGAVDLAWVTIAGEADAQGIEQRPVVSLEWVLAVRSDDPLAGESALLADDLARTRLIRPPAGTSSGRQVEHYLGAHGLPPRATTTRATDWDTALLLAEMGLGHALIPAAPGLVGQSGDSVRLIPVTGIPSLEVGWAARQWSALSPAARGFADTVTRHVGRG</sequence>
<dbReference type="Pfam" id="PF00126">
    <property type="entry name" value="HTH_1"/>
    <property type="match status" value="1"/>
</dbReference>
<evidence type="ECO:0000313" key="6">
    <source>
        <dbReference type="EMBL" id="GAA0489274.1"/>
    </source>
</evidence>
<dbReference type="Gene3D" id="1.10.10.10">
    <property type="entry name" value="Winged helix-like DNA-binding domain superfamily/Winged helix DNA-binding domain"/>
    <property type="match status" value="1"/>
</dbReference>
<dbReference type="PROSITE" id="PS50931">
    <property type="entry name" value="HTH_LYSR"/>
    <property type="match status" value="1"/>
</dbReference>
<dbReference type="InterPro" id="IPR036388">
    <property type="entry name" value="WH-like_DNA-bd_sf"/>
</dbReference>
<evidence type="ECO:0000256" key="3">
    <source>
        <dbReference type="ARBA" id="ARBA00023125"/>
    </source>
</evidence>
<evidence type="ECO:0000256" key="2">
    <source>
        <dbReference type="ARBA" id="ARBA00023015"/>
    </source>
</evidence>
<proteinExistence type="inferred from homology"/>
<organism evidence="6 7">
    <name type="scientific">Streptomyces stramineus</name>
    <dbReference type="NCBI Taxonomy" id="173861"/>
    <lineage>
        <taxon>Bacteria</taxon>
        <taxon>Bacillati</taxon>
        <taxon>Actinomycetota</taxon>
        <taxon>Actinomycetes</taxon>
        <taxon>Kitasatosporales</taxon>
        <taxon>Streptomycetaceae</taxon>
        <taxon>Streptomyces</taxon>
    </lineage>
</organism>
<dbReference type="Proteomes" id="UP001499895">
    <property type="component" value="Unassembled WGS sequence"/>
</dbReference>
<dbReference type="InterPro" id="IPR005119">
    <property type="entry name" value="LysR_subst-bd"/>
</dbReference>
<accession>A0ABN1B3P4</accession>
<protein>
    <submittedName>
        <fullName evidence="6">LysR family transcriptional regulator</fullName>
    </submittedName>
</protein>